<name>A0A3Q9KWZ1_SALET</name>
<proteinExistence type="predicted"/>
<protein>
    <submittedName>
        <fullName evidence="1">Uncharacterized protein</fullName>
    </submittedName>
</protein>
<sequence>MDEVLPTAGGLSPLARGTREITLHESLIPWFIRWRGEHMGNEYLLEYTRGLSAGAGNTVLYSFT</sequence>
<organism evidence="1">
    <name type="scientific">Salmonella enterica subsp. enterica serovar Moero</name>
    <dbReference type="NCBI Taxonomy" id="2500154"/>
    <lineage>
        <taxon>Bacteria</taxon>
        <taxon>Pseudomonadati</taxon>
        <taxon>Pseudomonadota</taxon>
        <taxon>Gammaproteobacteria</taxon>
        <taxon>Enterobacterales</taxon>
        <taxon>Enterobacteriaceae</taxon>
        <taxon>Salmonella</taxon>
    </lineage>
</organism>
<dbReference type="AlphaFoldDB" id="A0A3Q9KWZ1"/>
<accession>A0A3Q9KWZ1</accession>
<gene>
    <name evidence="1" type="ORF">ELZ95_04840</name>
</gene>
<evidence type="ECO:0000313" key="1">
    <source>
        <dbReference type="EMBL" id="AZS94360.1"/>
    </source>
</evidence>
<dbReference type="EMBL" id="CP034706">
    <property type="protein sequence ID" value="AZS94360.1"/>
    <property type="molecule type" value="Genomic_DNA"/>
</dbReference>
<reference evidence="1" key="1">
    <citation type="submission" date="2018-12" db="EMBL/GenBank/DDBJ databases">
        <title>Complete genome sequences of twenty non-typhoidal Salmonella isolates from Rwanda.</title>
        <authorList>
            <person name="Byukusenge M."/>
            <person name="Li L."/>
            <person name="Subhashinie K."/>
            <person name="Nzayirambaho M."/>
            <person name="Kuchipudi S.V."/>
            <person name="Jayarao B.M."/>
        </authorList>
    </citation>
    <scope>NUCLEOTIDE SEQUENCE</scope>
    <source>
        <strain evidence="1">RSE28</strain>
    </source>
</reference>